<keyword evidence="1" id="KW-0812">Transmembrane</keyword>
<dbReference type="Proteomes" id="UP000321197">
    <property type="component" value="Unassembled WGS sequence"/>
</dbReference>
<reference evidence="2 3" key="1">
    <citation type="submission" date="2019-07" db="EMBL/GenBank/DDBJ databases">
        <title>Whole genome shotgun sequence of Meiothermus hypogaeus NBRC 106114.</title>
        <authorList>
            <person name="Hosoyama A."/>
            <person name="Uohara A."/>
            <person name="Ohji S."/>
            <person name="Ichikawa N."/>
        </authorList>
    </citation>
    <scope>NUCLEOTIDE SEQUENCE [LARGE SCALE GENOMIC DNA]</scope>
    <source>
        <strain evidence="2 3">NBRC 106114</strain>
    </source>
</reference>
<evidence type="ECO:0000313" key="3">
    <source>
        <dbReference type="Proteomes" id="UP000321197"/>
    </source>
</evidence>
<proteinExistence type="predicted"/>
<evidence type="ECO:0000256" key="1">
    <source>
        <dbReference type="SAM" id="Phobius"/>
    </source>
</evidence>
<gene>
    <name evidence="2" type="ORF">MHY01S_20650</name>
</gene>
<keyword evidence="1" id="KW-0472">Membrane</keyword>
<feature type="transmembrane region" description="Helical" evidence="1">
    <location>
        <begin position="20"/>
        <end position="41"/>
    </location>
</feature>
<name>A0A511R2U3_9DEIN</name>
<evidence type="ECO:0000313" key="2">
    <source>
        <dbReference type="EMBL" id="GEM83899.1"/>
    </source>
</evidence>
<accession>A0A511R2U3</accession>
<protein>
    <submittedName>
        <fullName evidence="2">Uncharacterized protein</fullName>
    </submittedName>
</protein>
<dbReference type="AlphaFoldDB" id="A0A511R2U3"/>
<sequence length="46" mass="4612">MNANLNLDFGDGFRFGLGYMTAALVALGVVAVLGAILGVAASGKQQ</sequence>
<comment type="caution">
    <text evidence="2">The sequence shown here is derived from an EMBL/GenBank/DDBJ whole genome shotgun (WGS) entry which is preliminary data.</text>
</comment>
<organism evidence="2 3">
    <name type="scientific">Meiothermus hypogaeus NBRC 106114</name>
    <dbReference type="NCBI Taxonomy" id="1227553"/>
    <lineage>
        <taxon>Bacteria</taxon>
        <taxon>Thermotogati</taxon>
        <taxon>Deinococcota</taxon>
        <taxon>Deinococci</taxon>
        <taxon>Thermales</taxon>
        <taxon>Thermaceae</taxon>
        <taxon>Meiothermus</taxon>
    </lineage>
</organism>
<dbReference type="RefSeq" id="WP_170148280.1">
    <property type="nucleotide sequence ID" value="NZ_BJXL01000066.1"/>
</dbReference>
<keyword evidence="1" id="KW-1133">Transmembrane helix</keyword>
<dbReference type="EMBL" id="BJXL01000066">
    <property type="protein sequence ID" value="GEM83899.1"/>
    <property type="molecule type" value="Genomic_DNA"/>
</dbReference>